<keyword evidence="1" id="KW-0812">Transmembrane</keyword>
<gene>
    <name evidence="2" type="ORF">FYJ73_08895</name>
</gene>
<proteinExistence type="predicted"/>
<feature type="transmembrane region" description="Helical" evidence="1">
    <location>
        <begin position="91"/>
        <end position="113"/>
    </location>
</feature>
<accession>A0A7K0KH55</accession>
<evidence type="ECO:0000256" key="1">
    <source>
        <dbReference type="SAM" id="Phobius"/>
    </source>
</evidence>
<dbReference type="RefSeq" id="WP_154534356.1">
    <property type="nucleotide sequence ID" value="NZ_VUNG01000021.1"/>
</dbReference>
<dbReference type="Proteomes" id="UP000438914">
    <property type="component" value="Unassembled WGS sequence"/>
</dbReference>
<feature type="transmembrane region" description="Helical" evidence="1">
    <location>
        <begin position="47"/>
        <end position="79"/>
    </location>
</feature>
<keyword evidence="1" id="KW-0472">Membrane</keyword>
<name>A0A7K0KH55_9BACT</name>
<sequence length="153" mass="16661">MTAKLLFILLVSLLPLAVSIALARKGRLTVVRRCLSRSEKRANFAASLLAIVILLFHLAYSLAFPVTIGLAFSSLYAFFAIAVKRNTLLLLFIRSSMPIYLGIFAIAVPIGFIPGMFPIAYTLSAVLITAACLPDIPQQNITESNTTKDCINE</sequence>
<organism evidence="2 3">
    <name type="scientific">Hallella mizrahii</name>
    <dbReference type="NCBI Taxonomy" id="2606637"/>
    <lineage>
        <taxon>Bacteria</taxon>
        <taxon>Pseudomonadati</taxon>
        <taxon>Bacteroidota</taxon>
        <taxon>Bacteroidia</taxon>
        <taxon>Bacteroidales</taxon>
        <taxon>Prevotellaceae</taxon>
        <taxon>Hallella</taxon>
    </lineage>
</organism>
<dbReference type="EMBL" id="VUNG01000021">
    <property type="protein sequence ID" value="MST84780.1"/>
    <property type="molecule type" value="Genomic_DNA"/>
</dbReference>
<evidence type="ECO:0000313" key="2">
    <source>
        <dbReference type="EMBL" id="MST84780.1"/>
    </source>
</evidence>
<comment type="caution">
    <text evidence="2">The sequence shown here is derived from an EMBL/GenBank/DDBJ whole genome shotgun (WGS) entry which is preliminary data.</text>
</comment>
<evidence type="ECO:0000313" key="3">
    <source>
        <dbReference type="Proteomes" id="UP000438914"/>
    </source>
</evidence>
<keyword evidence="3" id="KW-1185">Reference proteome</keyword>
<reference evidence="2 3" key="1">
    <citation type="submission" date="2019-08" db="EMBL/GenBank/DDBJ databases">
        <title>In-depth cultivation of the pig gut microbiome towards novel bacterial diversity and tailored functional studies.</title>
        <authorList>
            <person name="Wylensek D."/>
            <person name="Hitch T.C.A."/>
            <person name="Clavel T."/>
        </authorList>
    </citation>
    <scope>NUCLEOTIDE SEQUENCE [LARGE SCALE GENOMIC DNA]</scope>
    <source>
        <strain evidence="2 3">LKV-178-WT-2A</strain>
    </source>
</reference>
<keyword evidence="1" id="KW-1133">Transmembrane helix</keyword>
<dbReference type="AlphaFoldDB" id="A0A7K0KH55"/>
<protein>
    <submittedName>
        <fullName evidence="2">Uncharacterized protein</fullName>
    </submittedName>
</protein>